<evidence type="ECO:0000313" key="5">
    <source>
        <dbReference type="Proteomes" id="UP000198415"/>
    </source>
</evidence>
<dbReference type="PANTHER" id="PTHR11079">
    <property type="entry name" value="CYTOSINE DEAMINASE FAMILY MEMBER"/>
    <property type="match status" value="1"/>
</dbReference>
<sequence length="163" mass="16944">MTLVTASAITAADEVFLERAVDLARAARERGDHPFGSLLATADGAVLEAMNSVVTGADPTGHAETNLVRLAGRLDRAALAGGTLYTSTEPCAMCAGAIYWSGVGRVVFALSEAELNAMVSEEEGIPPLRLPSREVFARGGRPIAVAGPVPLPSATEVHRGFWS</sequence>
<dbReference type="AlphaFoldDB" id="A0A239D3N2"/>
<dbReference type="EMBL" id="FZNR01000012">
    <property type="protein sequence ID" value="SNS26752.1"/>
    <property type="molecule type" value="Genomic_DNA"/>
</dbReference>
<evidence type="ECO:0000256" key="1">
    <source>
        <dbReference type="ARBA" id="ARBA00022723"/>
    </source>
</evidence>
<evidence type="ECO:0000313" key="4">
    <source>
        <dbReference type="EMBL" id="SNS26752.1"/>
    </source>
</evidence>
<feature type="domain" description="CMP/dCMP-type deaminase" evidence="3">
    <location>
        <begin position="11"/>
        <end position="123"/>
    </location>
</feature>
<dbReference type="SUPFAM" id="SSF53927">
    <property type="entry name" value="Cytidine deaminase-like"/>
    <property type="match status" value="1"/>
</dbReference>
<dbReference type="PROSITE" id="PS51747">
    <property type="entry name" value="CYT_DCMP_DEAMINASES_2"/>
    <property type="match status" value="1"/>
</dbReference>
<dbReference type="RefSeq" id="WP_089296306.1">
    <property type="nucleotide sequence ID" value="NZ_BOMU01000063.1"/>
</dbReference>
<dbReference type="Pfam" id="PF00383">
    <property type="entry name" value="dCMP_cyt_deam_1"/>
    <property type="match status" value="1"/>
</dbReference>
<evidence type="ECO:0000259" key="3">
    <source>
        <dbReference type="PROSITE" id="PS51747"/>
    </source>
</evidence>
<dbReference type="InterPro" id="IPR016192">
    <property type="entry name" value="APOBEC/CMP_deaminase_Zn-bd"/>
</dbReference>
<name>A0A239D3N2_9ACTN</name>
<dbReference type="Proteomes" id="UP000198415">
    <property type="component" value="Unassembled WGS sequence"/>
</dbReference>
<keyword evidence="1" id="KW-0479">Metal-binding</keyword>
<dbReference type="GO" id="GO:0002100">
    <property type="term" value="P:tRNA wobble adenosine to inosine editing"/>
    <property type="evidence" value="ECO:0007669"/>
    <property type="project" value="TreeGrafter"/>
</dbReference>
<keyword evidence="5" id="KW-1185">Reference proteome</keyword>
<organism evidence="4 5">
    <name type="scientific">Actinoplanes regularis</name>
    <dbReference type="NCBI Taxonomy" id="52697"/>
    <lineage>
        <taxon>Bacteria</taxon>
        <taxon>Bacillati</taxon>
        <taxon>Actinomycetota</taxon>
        <taxon>Actinomycetes</taxon>
        <taxon>Micromonosporales</taxon>
        <taxon>Micromonosporaceae</taxon>
        <taxon>Actinoplanes</taxon>
    </lineage>
</organism>
<dbReference type="OrthoDB" id="9802676at2"/>
<dbReference type="PROSITE" id="PS00903">
    <property type="entry name" value="CYT_DCMP_DEAMINASES_1"/>
    <property type="match status" value="1"/>
</dbReference>
<gene>
    <name evidence="4" type="ORF">SAMN06264365_112237</name>
</gene>
<protein>
    <submittedName>
        <fullName evidence="4">tRNA(Arg) A34 adenosine deaminase TadA</fullName>
    </submittedName>
</protein>
<keyword evidence="2" id="KW-0862">Zinc</keyword>
<accession>A0A239D3N2</accession>
<dbReference type="PANTHER" id="PTHR11079:SF202">
    <property type="entry name" value="TRNA-SPECIFIC ADENOSINE DEAMINASE"/>
    <property type="match status" value="1"/>
</dbReference>
<reference evidence="4 5" key="1">
    <citation type="submission" date="2017-06" db="EMBL/GenBank/DDBJ databases">
        <authorList>
            <person name="Kim H.J."/>
            <person name="Triplett B.A."/>
        </authorList>
    </citation>
    <scope>NUCLEOTIDE SEQUENCE [LARGE SCALE GENOMIC DNA]</scope>
    <source>
        <strain evidence="4 5">DSM 43151</strain>
    </source>
</reference>
<dbReference type="Gene3D" id="3.40.140.10">
    <property type="entry name" value="Cytidine Deaminase, domain 2"/>
    <property type="match status" value="1"/>
</dbReference>
<dbReference type="GO" id="GO:0008270">
    <property type="term" value="F:zinc ion binding"/>
    <property type="evidence" value="ECO:0007669"/>
    <property type="project" value="InterPro"/>
</dbReference>
<dbReference type="GO" id="GO:0052717">
    <property type="term" value="F:tRNA-specific adenosine-34 deaminase activity"/>
    <property type="evidence" value="ECO:0007669"/>
    <property type="project" value="TreeGrafter"/>
</dbReference>
<dbReference type="CDD" id="cd01285">
    <property type="entry name" value="nucleoside_deaminase"/>
    <property type="match status" value="1"/>
</dbReference>
<dbReference type="InterPro" id="IPR002125">
    <property type="entry name" value="CMP_dCMP_dom"/>
</dbReference>
<proteinExistence type="predicted"/>
<evidence type="ECO:0000256" key="2">
    <source>
        <dbReference type="ARBA" id="ARBA00022833"/>
    </source>
</evidence>
<dbReference type="InterPro" id="IPR016193">
    <property type="entry name" value="Cytidine_deaminase-like"/>
</dbReference>